<dbReference type="Proteomes" id="UP000266313">
    <property type="component" value="Chromosome"/>
</dbReference>
<proteinExistence type="predicted"/>
<evidence type="ECO:0000256" key="2">
    <source>
        <dbReference type="ARBA" id="ARBA00022723"/>
    </source>
</evidence>
<evidence type="ECO:0000313" key="6">
    <source>
        <dbReference type="Proteomes" id="UP000266313"/>
    </source>
</evidence>
<feature type="compositionally biased region" description="Basic residues" evidence="3">
    <location>
        <begin position="52"/>
        <end position="61"/>
    </location>
</feature>
<organism evidence="5 6">
    <name type="scientific">Methylocaldum marinum</name>
    <dbReference type="NCBI Taxonomy" id="1432792"/>
    <lineage>
        <taxon>Bacteria</taxon>
        <taxon>Pseudomonadati</taxon>
        <taxon>Pseudomonadota</taxon>
        <taxon>Gammaproteobacteria</taxon>
        <taxon>Methylococcales</taxon>
        <taxon>Methylococcaceae</taxon>
        <taxon>Methylocaldum</taxon>
    </lineage>
</organism>
<feature type="region of interest" description="Disordered" evidence="3">
    <location>
        <begin position="51"/>
        <end position="78"/>
    </location>
</feature>
<reference evidence="5 6" key="1">
    <citation type="submission" date="2016-12" db="EMBL/GenBank/DDBJ databases">
        <title>Genome sequencing of Methylocaldum marinum.</title>
        <authorList>
            <person name="Takeuchi M."/>
            <person name="Kamagata Y."/>
            <person name="Hiraoka S."/>
            <person name="Oshima K."/>
            <person name="Hattori M."/>
            <person name="Iwasaki W."/>
        </authorList>
    </citation>
    <scope>NUCLEOTIDE SEQUENCE [LARGE SCALE GENOMIC DNA]</scope>
    <source>
        <strain evidence="5 6">S8</strain>
    </source>
</reference>
<comment type="cofactor">
    <cofactor evidence="1">
        <name>a divalent metal cation</name>
        <dbReference type="ChEBI" id="CHEBI:60240"/>
    </cofactor>
</comment>
<protein>
    <recommendedName>
        <fullName evidence="4">DDE Tnp4 domain-containing protein</fullName>
    </recommendedName>
</protein>
<dbReference type="GO" id="GO:0046872">
    <property type="term" value="F:metal ion binding"/>
    <property type="evidence" value="ECO:0007669"/>
    <property type="project" value="UniProtKB-KW"/>
</dbReference>
<dbReference type="EMBL" id="AP017928">
    <property type="protein sequence ID" value="BBA37281.1"/>
    <property type="molecule type" value="Genomic_DNA"/>
</dbReference>
<evidence type="ECO:0000256" key="3">
    <source>
        <dbReference type="SAM" id="MobiDB-lite"/>
    </source>
</evidence>
<dbReference type="Pfam" id="PF13359">
    <property type="entry name" value="DDE_Tnp_4"/>
    <property type="match status" value="1"/>
</dbReference>
<dbReference type="AlphaFoldDB" id="A0A250L1I7"/>
<dbReference type="KEGG" id="mmai:sS8_5362"/>
<name>A0A250L1I7_9GAMM</name>
<feature type="domain" description="DDE Tnp4" evidence="4">
    <location>
        <begin position="37"/>
        <end position="106"/>
    </location>
</feature>
<accession>A0A250L1I7</accession>
<gene>
    <name evidence="5" type="ORF">sS8_5362</name>
</gene>
<keyword evidence="6" id="KW-1185">Reference proteome</keyword>
<evidence type="ECO:0000313" key="5">
    <source>
        <dbReference type="EMBL" id="BBA37281.1"/>
    </source>
</evidence>
<evidence type="ECO:0000259" key="4">
    <source>
        <dbReference type="Pfam" id="PF13359"/>
    </source>
</evidence>
<evidence type="ECO:0000256" key="1">
    <source>
        <dbReference type="ARBA" id="ARBA00001968"/>
    </source>
</evidence>
<keyword evidence="2" id="KW-0479">Metal-binding</keyword>
<dbReference type="InterPro" id="IPR027806">
    <property type="entry name" value="HARBI1_dom"/>
</dbReference>
<sequence>MCCIVAGSVHDYTLMKDVFTPGSAWFEKVNLWLDLGFLGVDKDYQSTQIYLPHKKPRKSKKNPNPTLTPEPKKQNRKQAAARVIVEHAIGGMKFFHCLMHRIRNHLDYFVDHFF</sequence>